<organism evidence="2 3">
    <name type="scientific">SAR86 cluster bacterium</name>
    <dbReference type="NCBI Taxonomy" id="2030880"/>
    <lineage>
        <taxon>Bacteria</taxon>
        <taxon>Pseudomonadati</taxon>
        <taxon>Pseudomonadota</taxon>
        <taxon>Gammaproteobacteria</taxon>
        <taxon>SAR86 cluster</taxon>
    </lineage>
</organism>
<keyword evidence="1" id="KW-0472">Membrane</keyword>
<gene>
    <name evidence="2" type="ORF">HQ497_11625</name>
</gene>
<reference evidence="2" key="1">
    <citation type="submission" date="2020-05" db="EMBL/GenBank/DDBJ databases">
        <title>Sulfur intermediates as new biogeochemical hubs in an aquatic model microbial ecosystem.</title>
        <authorList>
            <person name="Vigneron A."/>
        </authorList>
    </citation>
    <scope>NUCLEOTIDE SEQUENCE</scope>
    <source>
        <strain evidence="2">Bin.250</strain>
    </source>
</reference>
<keyword evidence="1" id="KW-0812">Transmembrane</keyword>
<dbReference type="Pfam" id="PF11219">
    <property type="entry name" value="DUF3014"/>
    <property type="match status" value="1"/>
</dbReference>
<proteinExistence type="predicted"/>
<dbReference type="EMBL" id="JABMOJ010000441">
    <property type="protein sequence ID" value="NQV66002.1"/>
    <property type="molecule type" value="Genomic_DNA"/>
</dbReference>
<feature type="transmembrane region" description="Helical" evidence="1">
    <location>
        <begin position="28"/>
        <end position="47"/>
    </location>
</feature>
<evidence type="ECO:0000256" key="1">
    <source>
        <dbReference type="SAM" id="Phobius"/>
    </source>
</evidence>
<evidence type="ECO:0000313" key="2">
    <source>
        <dbReference type="EMBL" id="NQV66002.1"/>
    </source>
</evidence>
<protein>
    <submittedName>
        <fullName evidence="2">DUF3014 domain-containing protein</fullName>
    </submittedName>
</protein>
<name>A0A973A9Z9_9GAMM</name>
<evidence type="ECO:0000313" key="3">
    <source>
        <dbReference type="Proteomes" id="UP000754644"/>
    </source>
</evidence>
<dbReference type="AlphaFoldDB" id="A0A973A9Z9"/>
<dbReference type="Proteomes" id="UP000754644">
    <property type="component" value="Unassembled WGS sequence"/>
</dbReference>
<accession>A0A973A9Z9</accession>
<dbReference type="InterPro" id="IPR021382">
    <property type="entry name" value="DUF3014"/>
</dbReference>
<keyword evidence="1" id="KW-1133">Transmembrane helix</keyword>
<sequence length="301" mass="33018">MSENKSESLSESTSTTAAAKPIAENKPILIALVVVGLLICGLVAYLVTTSEPESEVVSQPLVTKETAPAIPEPEPETVVEVAVSVIAEPTEALESAPPAFVLPRLDDSDQLIRDGLLSLTREEAINVWLSPDELVRKFVVLVDNAANGNVAKDSVAVLMPDGPFLATPLNDTVYVMDEGGYTRYDTLTRIFTSLDSRRAAEFYQLLNPLFKDAYDELGYADKQFEDMIFQAVGRILETPVLEEPARLVRPVVMYRFEDASLESLSPIQKQLVRMGPKNTRAIQAKVGEMARELRQAIVGRP</sequence>
<comment type="caution">
    <text evidence="2">The sequence shown here is derived from an EMBL/GenBank/DDBJ whole genome shotgun (WGS) entry which is preliminary data.</text>
</comment>